<dbReference type="Proteomes" id="UP000183832">
    <property type="component" value="Unassembled WGS sequence"/>
</dbReference>
<evidence type="ECO:0000313" key="1">
    <source>
        <dbReference type="EMBL" id="CRL01226.1"/>
    </source>
</evidence>
<sequence>MNSFVIDEQILINLNQTFSGRSTIFFILYKETSHVSLFKIIGENLCCRELYKTVSCRCADTIISGWVTTAH</sequence>
<name>A0A1J1IN95_9DIPT</name>
<accession>A0A1J1IN95</accession>
<proteinExistence type="predicted"/>
<keyword evidence="2" id="KW-1185">Reference proteome</keyword>
<dbReference type="EMBL" id="CVRI01000055">
    <property type="protein sequence ID" value="CRL01226.1"/>
    <property type="molecule type" value="Genomic_DNA"/>
</dbReference>
<dbReference type="AlphaFoldDB" id="A0A1J1IN95"/>
<protein>
    <submittedName>
        <fullName evidence="1">CLUMA_CG014624, isoform A</fullName>
    </submittedName>
</protein>
<reference evidence="1 2" key="1">
    <citation type="submission" date="2015-04" db="EMBL/GenBank/DDBJ databases">
        <authorList>
            <person name="Syromyatnikov M.Y."/>
            <person name="Popov V.N."/>
        </authorList>
    </citation>
    <scope>NUCLEOTIDE SEQUENCE [LARGE SCALE GENOMIC DNA]</scope>
</reference>
<gene>
    <name evidence="1" type="ORF">CLUMA_CG014624</name>
</gene>
<evidence type="ECO:0000313" key="2">
    <source>
        <dbReference type="Proteomes" id="UP000183832"/>
    </source>
</evidence>
<organism evidence="1 2">
    <name type="scientific">Clunio marinus</name>
    <dbReference type="NCBI Taxonomy" id="568069"/>
    <lineage>
        <taxon>Eukaryota</taxon>
        <taxon>Metazoa</taxon>
        <taxon>Ecdysozoa</taxon>
        <taxon>Arthropoda</taxon>
        <taxon>Hexapoda</taxon>
        <taxon>Insecta</taxon>
        <taxon>Pterygota</taxon>
        <taxon>Neoptera</taxon>
        <taxon>Endopterygota</taxon>
        <taxon>Diptera</taxon>
        <taxon>Nematocera</taxon>
        <taxon>Chironomoidea</taxon>
        <taxon>Chironomidae</taxon>
        <taxon>Clunio</taxon>
    </lineage>
</organism>